<evidence type="ECO:0000313" key="2">
    <source>
        <dbReference type="Proteomes" id="UP000796880"/>
    </source>
</evidence>
<dbReference type="InterPro" id="IPR046848">
    <property type="entry name" value="E_motif"/>
</dbReference>
<dbReference type="AlphaFoldDB" id="A0A8K0DPF6"/>
<gene>
    <name evidence="1" type="ORF">FNV43_RR26615</name>
</gene>
<keyword evidence="2" id="KW-1185">Reference proteome</keyword>
<dbReference type="Proteomes" id="UP000796880">
    <property type="component" value="Unassembled WGS sequence"/>
</dbReference>
<dbReference type="Pfam" id="PF20431">
    <property type="entry name" value="E_motif"/>
    <property type="match status" value="1"/>
</dbReference>
<sequence>MLSNIYGDLGRWKDVARLKVAIRDTGLRKLPGCSLIEVNDDVVEFYSLDERHPKQEEIYGALRGILAISHYPETEDSNSSWSSLDRALLTVLLYSSLHRGNEPLLELSKGLHDSILEPTSIFSIDVVIDL</sequence>
<proteinExistence type="predicted"/>
<organism evidence="1 2">
    <name type="scientific">Rhamnella rubrinervis</name>
    <dbReference type="NCBI Taxonomy" id="2594499"/>
    <lineage>
        <taxon>Eukaryota</taxon>
        <taxon>Viridiplantae</taxon>
        <taxon>Streptophyta</taxon>
        <taxon>Embryophyta</taxon>
        <taxon>Tracheophyta</taxon>
        <taxon>Spermatophyta</taxon>
        <taxon>Magnoliopsida</taxon>
        <taxon>eudicotyledons</taxon>
        <taxon>Gunneridae</taxon>
        <taxon>Pentapetalae</taxon>
        <taxon>rosids</taxon>
        <taxon>fabids</taxon>
        <taxon>Rosales</taxon>
        <taxon>Rhamnaceae</taxon>
        <taxon>rhamnoid group</taxon>
        <taxon>Rhamneae</taxon>
        <taxon>Rhamnella</taxon>
    </lineage>
</organism>
<name>A0A8K0DPF6_9ROSA</name>
<comment type="caution">
    <text evidence="1">The sequence shown here is derived from an EMBL/GenBank/DDBJ whole genome shotgun (WGS) entry which is preliminary data.</text>
</comment>
<protein>
    <submittedName>
        <fullName evidence="1">Uncharacterized protein</fullName>
    </submittedName>
</protein>
<dbReference type="EMBL" id="VOIH02000012">
    <property type="protein sequence ID" value="KAF3431879.1"/>
    <property type="molecule type" value="Genomic_DNA"/>
</dbReference>
<accession>A0A8K0DPF6</accession>
<reference evidence="1" key="1">
    <citation type="submission" date="2020-03" db="EMBL/GenBank/DDBJ databases">
        <title>A high-quality chromosome-level genome assembly of a woody plant with both climbing and erect habits, Rhamnella rubrinervis.</title>
        <authorList>
            <person name="Lu Z."/>
            <person name="Yang Y."/>
            <person name="Zhu X."/>
            <person name="Sun Y."/>
        </authorList>
    </citation>
    <scope>NUCLEOTIDE SEQUENCE</scope>
    <source>
        <strain evidence="1">BYM</strain>
        <tissue evidence="1">Leaf</tissue>
    </source>
</reference>
<evidence type="ECO:0000313" key="1">
    <source>
        <dbReference type="EMBL" id="KAF3431879.1"/>
    </source>
</evidence>
<dbReference type="OrthoDB" id="185373at2759"/>